<protein>
    <submittedName>
        <fullName evidence="6">Nuclear pore complex protein Nup153</fullName>
    </submittedName>
</protein>
<reference evidence="6" key="2">
    <citation type="submission" date="2013-05" db="EMBL/GenBank/DDBJ databases">
        <authorList>
            <person name="Carter J.-M."/>
            <person name="Baker S.C."/>
            <person name="Pink R."/>
            <person name="Carter D.R.F."/>
            <person name="Collins A."/>
            <person name="Tomlin J."/>
            <person name="Gibbs M."/>
            <person name="Breuker C.J."/>
        </authorList>
    </citation>
    <scope>NUCLEOTIDE SEQUENCE</scope>
    <source>
        <tissue evidence="6">Ovary</tissue>
    </source>
</reference>
<dbReference type="InterPro" id="IPR001876">
    <property type="entry name" value="Znf_RanBP2"/>
</dbReference>
<sequence>KQNNQIGFGDRFKPKPGSWFCKTCYTNNLETFVKCACCETPNPELNSNSNKTSVITSGWGDKFKPKPGSWECKQCFIRNDSNHDQCCACN</sequence>
<feature type="domain" description="RanBP2-type" evidence="5">
    <location>
        <begin position="66"/>
        <end position="90"/>
    </location>
</feature>
<evidence type="ECO:0000313" key="6">
    <source>
        <dbReference type="EMBL" id="JAA84153.1"/>
    </source>
</evidence>
<evidence type="ECO:0000256" key="2">
    <source>
        <dbReference type="ARBA" id="ARBA00022771"/>
    </source>
</evidence>
<accession>S4P5S1</accession>
<keyword evidence="1" id="KW-0479">Metal-binding</keyword>
<dbReference type="Gene3D" id="4.10.1060.10">
    <property type="entry name" value="Zinc finger, RanBP2-type"/>
    <property type="match status" value="2"/>
</dbReference>
<feature type="domain" description="RanBP2-type" evidence="5">
    <location>
        <begin position="15"/>
        <end position="44"/>
    </location>
</feature>
<evidence type="ECO:0000256" key="4">
    <source>
        <dbReference type="PROSITE-ProRule" id="PRU00322"/>
    </source>
</evidence>
<proteinExistence type="predicted"/>
<evidence type="ECO:0000256" key="3">
    <source>
        <dbReference type="ARBA" id="ARBA00022833"/>
    </source>
</evidence>
<feature type="non-terminal residue" evidence="6">
    <location>
        <position position="90"/>
    </location>
</feature>
<dbReference type="EMBL" id="GAIX01008407">
    <property type="protein sequence ID" value="JAA84153.1"/>
    <property type="molecule type" value="Transcribed_RNA"/>
</dbReference>
<dbReference type="PROSITE" id="PS01358">
    <property type="entry name" value="ZF_RANBP2_1"/>
    <property type="match status" value="2"/>
</dbReference>
<organism evidence="6">
    <name type="scientific">Pararge aegeria</name>
    <name type="common">speckled wood butterfly</name>
    <dbReference type="NCBI Taxonomy" id="116150"/>
    <lineage>
        <taxon>Eukaryota</taxon>
        <taxon>Metazoa</taxon>
        <taxon>Ecdysozoa</taxon>
        <taxon>Arthropoda</taxon>
        <taxon>Hexapoda</taxon>
        <taxon>Insecta</taxon>
        <taxon>Pterygota</taxon>
        <taxon>Neoptera</taxon>
        <taxon>Endopterygota</taxon>
        <taxon>Lepidoptera</taxon>
        <taxon>Glossata</taxon>
        <taxon>Ditrysia</taxon>
        <taxon>Papilionoidea</taxon>
        <taxon>Nymphalidae</taxon>
        <taxon>Satyrinae</taxon>
        <taxon>Satyrini</taxon>
        <taxon>Parargina</taxon>
        <taxon>Pararge</taxon>
    </lineage>
</organism>
<dbReference type="SUPFAM" id="SSF90209">
    <property type="entry name" value="Ran binding protein zinc finger-like"/>
    <property type="match status" value="2"/>
</dbReference>
<dbReference type="AlphaFoldDB" id="S4P5S1"/>
<keyword evidence="3" id="KW-0862">Zinc</keyword>
<dbReference type="PROSITE" id="PS50199">
    <property type="entry name" value="ZF_RANBP2_2"/>
    <property type="match status" value="2"/>
</dbReference>
<reference evidence="6" key="1">
    <citation type="journal article" date="2013" name="BMC Genomics">
        <title>Unscrambling butterfly oogenesis.</title>
        <authorList>
            <person name="Carter J.M."/>
            <person name="Baker S.C."/>
            <person name="Pink R."/>
            <person name="Carter D.R."/>
            <person name="Collins A."/>
            <person name="Tomlin J."/>
            <person name="Gibbs M."/>
            <person name="Breuker C.J."/>
        </authorList>
    </citation>
    <scope>NUCLEOTIDE SEQUENCE</scope>
    <source>
        <tissue evidence="6">Ovary</tissue>
    </source>
</reference>
<dbReference type="GO" id="GO:0008270">
    <property type="term" value="F:zinc ion binding"/>
    <property type="evidence" value="ECO:0007669"/>
    <property type="project" value="UniProtKB-KW"/>
</dbReference>
<evidence type="ECO:0000259" key="5">
    <source>
        <dbReference type="PROSITE" id="PS50199"/>
    </source>
</evidence>
<dbReference type="InterPro" id="IPR036443">
    <property type="entry name" value="Znf_RanBP2_sf"/>
</dbReference>
<evidence type="ECO:0000256" key="1">
    <source>
        <dbReference type="ARBA" id="ARBA00022723"/>
    </source>
</evidence>
<keyword evidence="2 4" id="KW-0863">Zinc-finger</keyword>
<feature type="non-terminal residue" evidence="6">
    <location>
        <position position="1"/>
    </location>
</feature>
<name>S4P5S1_9NEOP</name>